<dbReference type="PANTHER" id="PTHR43133">
    <property type="entry name" value="RNA POLYMERASE ECF-TYPE SIGMA FACTO"/>
    <property type="match status" value="1"/>
</dbReference>
<reference evidence="9" key="1">
    <citation type="journal article" date="2019" name="Int. J. Syst. Evol. Microbiol.">
        <title>The Global Catalogue of Microorganisms (GCM) 10K type strain sequencing project: providing services to taxonomists for standard genome sequencing and annotation.</title>
        <authorList>
            <consortium name="The Broad Institute Genomics Platform"/>
            <consortium name="The Broad Institute Genome Sequencing Center for Infectious Disease"/>
            <person name="Wu L."/>
            <person name="Ma J."/>
        </authorList>
    </citation>
    <scope>NUCLEOTIDE SEQUENCE [LARGE SCALE GENOMIC DNA]</scope>
    <source>
        <strain evidence="9">JCM 19125</strain>
    </source>
</reference>
<dbReference type="InterPro" id="IPR014325">
    <property type="entry name" value="RNA_pol_sigma-E_actinobac"/>
</dbReference>
<dbReference type="CDD" id="cd06171">
    <property type="entry name" value="Sigma70_r4"/>
    <property type="match status" value="1"/>
</dbReference>
<evidence type="ECO:0000313" key="9">
    <source>
        <dbReference type="Proteomes" id="UP001501521"/>
    </source>
</evidence>
<evidence type="ECO:0000256" key="4">
    <source>
        <dbReference type="ARBA" id="ARBA00023125"/>
    </source>
</evidence>
<dbReference type="Pfam" id="PF08281">
    <property type="entry name" value="Sigma70_r4_2"/>
    <property type="match status" value="1"/>
</dbReference>
<evidence type="ECO:0000256" key="5">
    <source>
        <dbReference type="ARBA" id="ARBA00023163"/>
    </source>
</evidence>
<dbReference type="Proteomes" id="UP001501521">
    <property type="component" value="Unassembled WGS sequence"/>
</dbReference>
<name>A0ABP9F4P1_9ACTN</name>
<organism evidence="8 9">
    <name type="scientific">Tessaracoccus lubricantis</name>
    <dbReference type="NCBI Taxonomy" id="545543"/>
    <lineage>
        <taxon>Bacteria</taxon>
        <taxon>Bacillati</taxon>
        <taxon>Actinomycetota</taxon>
        <taxon>Actinomycetes</taxon>
        <taxon>Propionibacteriales</taxon>
        <taxon>Propionibacteriaceae</taxon>
        <taxon>Tessaracoccus</taxon>
    </lineage>
</organism>
<evidence type="ECO:0000313" key="8">
    <source>
        <dbReference type="EMBL" id="GAA4893075.1"/>
    </source>
</evidence>
<dbReference type="InterPro" id="IPR039425">
    <property type="entry name" value="RNA_pol_sigma-70-like"/>
</dbReference>
<dbReference type="InterPro" id="IPR014284">
    <property type="entry name" value="RNA_pol_sigma-70_dom"/>
</dbReference>
<evidence type="ECO:0000259" key="7">
    <source>
        <dbReference type="Pfam" id="PF08281"/>
    </source>
</evidence>
<dbReference type="EMBL" id="BAABLV010000013">
    <property type="protein sequence ID" value="GAA4893075.1"/>
    <property type="molecule type" value="Genomic_DNA"/>
</dbReference>
<feature type="domain" description="RNA polymerase sigma factor 70 region 4 type 2" evidence="7">
    <location>
        <begin position="98"/>
        <end position="150"/>
    </location>
</feature>
<dbReference type="SUPFAM" id="SSF88659">
    <property type="entry name" value="Sigma3 and sigma4 domains of RNA polymerase sigma factors"/>
    <property type="match status" value="1"/>
</dbReference>
<dbReference type="InterPro" id="IPR036388">
    <property type="entry name" value="WH-like_DNA-bd_sf"/>
</dbReference>
<evidence type="ECO:0000256" key="3">
    <source>
        <dbReference type="ARBA" id="ARBA00023082"/>
    </source>
</evidence>
<keyword evidence="5" id="KW-0804">Transcription</keyword>
<accession>A0ABP9F4P1</accession>
<gene>
    <name evidence="8" type="ORF">GCM10025789_07750</name>
</gene>
<dbReference type="Gene3D" id="1.10.1740.10">
    <property type="match status" value="1"/>
</dbReference>
<sequence length="161" mass="18072">MQGIEAFIAHRGGDLLRAAWVLTGDSHHAEDLLQTALAKSLGAYDNLANDHKFEAYLRTTMYRTYISWWRRLSWRSEIPSEVPDDDQPAADATAELRLDVLRALATLPRMQRAVVTMRYVEDRPIAEVAEALGISQGAVKKYAHRACAALRESTHLTPQEA</sequence>
<proteinExistence type="inferred from homology"/>
<dbReference type="NCBIfam" id="TIGR02983">
    <property type="entry name" value="SigE-fam_strep"/>
    <property type="match status" value="1"/>
</dbReference>
<feature type="domain" description="RNA polymerase sigma-70 region 2" evidence="6">
    <location>
        <begin position="10"/>
        <end position="75"/>
    </location>
</feature>
<dbReference type="Pfam" id="PF04542">
    <property type="entry name" value="Sigma70_r2"/>
    <property type="match status" value="1"/>
</dbReference>
<evidence type="ECO:0000259" key="6">
    <source>
        <dbReference type="Pfam" id="PF04542"/>
    </source>
</evidence>
<dbReference type="RefSeq" id="WP_182766254.1">
    <property type="nucleotide sequence ID" value="NZ_BAABLV010000013.1"/>
</dbReference>
<keyword evidence="4" id="KW-0238">DNA-binding</keyword>
<dbReference type="PANTHER" id="PTHR43133:SF50">
    <property type="entry name" value="ECF RNA POLYMERASE SIGMA FACTOR SIGM"/>
    <property type="match status" value="1"/>
</dbReference>
<comment type="caution">
    <text evidence="8">The sequence shown here is derived from an EMBL/GenBank/DDBJ whole genome shotgun (WGS) entry which is preliminary data.</text>
</comment>
<keyword evidence="9" id="KW-1185">Reference proteome</keyword>
<dbReference type="SUPFAM" id="SSF88946">
    <property type="entry name" value="Sigma2 domain of RNA polymerase sigma factors"/>
    <property type="match status" value="1"/>
</dbReference>
<dbReference type="InterPro" id="IPR013249">
    <property type="entry name" value="RNA_pol_sigma70_r4_t2"/>
</dbReference>
<keyword evidence="2" id="KW-0805">Transcription regulation</keyword>
<keyword evidence="3" id="KW-0731">Sigma factor</keyword>
<protein>
    <submittedName>
        <fullName evidence="8">SigE family RNA polymerase sigma factor</fullName>
    </submittedName>
</protein>
<dbReference type="InterPro" id="IPR013324">
    <property type="entry name" value="RNA_pol_sigma_r3/r4-like"/>
</dbReference>
<dbReference type="InterPro" id="IPR013325">
    <property type="entry name" value="RNA_pol_sigma_r2"/>
</dbReference>
<dbReference type="InterPro" id="IPR007627">
    <property type="entry name" value="RNA_pol_sigma70_r2"/>
</dbReference>
<evidence type="ECO:0000256" key="1">
    <source>
        <dbReference type="ARBA" id="ARBA00010641"/>
    </source>
</evidence>
<dbReference type="NCBIfam" id="TIGR02937">
    <property type="entry name" value="sigma70-ECF"/>
    <property type="match status" value="1"/>
</dbReference>
<evidence type="ECO:0000256" key="2">
    <source>
        <dbReference type="ARBA" id="ARBA00023015"/>
    </source>
</evidence>
<comment type="similarity">
    <text evidence="1">Belongs to the sigma-70 factor family. ECF subfamily.</text>
</comment>
<dbReference type="Gene3D" id="1.10.10.10">
    <property type="entry name" value="Winged helix-like DNA-binding domain superfamily/Winged helix DNA-binding domain"/>
    <property type="match status" value="1"/>
</dbReference>